<dbReference type="InterPro" id="IPR022684">
    <property type="entry name" value="Calpain_cysteine_protease"/>
</dbReference>
<dbReference type="InterPro" id="IPR001300">
    <property type="entry name" value="Peptidase_C2_calpain_cat"/>
</dbReference>
<dbReference type="Pfam" id="PF01067">
    <property type="entry name" value="Calpain_III"/>
    <property type="match status" value="1"/>
</dbReference>
<dbReference type="InterPro" id="IPR022683">
    <property type="entry name" value="Calpain_III"/>
</dbReference>
<evidence type="ECO:0000256" key="4">
    <source>
        <dbReference type="SAM" id="MobiDB-lite"/>
    </source>
</evidence>
<feature type="active site" evidence="2 3">
    <location>
        <position position="366"/>
    </location>
</feature>
<keyword evidence="3" id="KW-0645">Protease</keyword>
<dbReference type="Proteomes" id="UP000507470">
    <property type="component" value="Unassembled WGS sequence"/>
</dbReference>
<organism evidence="6 7">
    <name type="scientific">Mytilus coruscus</name>
    <name type="common">Sea mussel</name>
    <dbReference type="NCBI Taxonomy" id="42192"/>
    <lineage>
        <taxon>Eukaryota</taxon>
        <taxon>Metazoa</taxon>
        <taxon>Spiralia</taxon>
        <taxon>Lophotrochozoa</taxon>
        <taxon>Mollusca</taxon>
        <taxon>Bivalvia</taxon>
        <taxon>Autobranchia</taxon>
        <taxon>Pteriomorphia</taxon>
        <taxon>Mytilida</taxon>
        <taxon>Mytiloidea</taxon>
        <taxon>Mytilidae</taxon>
        <taxon>Mytilinae</taxon>
        <taxon>Mytilus</taxon>
    </lineage>
</organism>
<dbReference type="SUPFAM" id="SSF49758">
    <property type="entry name" value="Calpain large subunit, middle domain (domain III)"/>
    <property type="match status" value="1"/>
</dbReference>
<dbReference type="Gene3D" id="1.10.238.10">
    <property type="entry name" value="EF-hand"/>
    <property type="match status" value="1"/>
</dbReference>
<dbReference type="SMART" id="SM00230">
    <property type="entry name" value="CysPc"/>
    <property type="match status" value="1"/>
</dbReference>
<evidence type="ECO:0000313" key="7">
    <source>
        <dbReference type="Proteomes" id="UP000507470"/>
    </source>
</evidence>
<comment type="similarity">
    <text evidence="1">Belongs to the peptidase C2 family.</text>
</comment>
<accession>A0A6J8DUV3</accession>
<proteinExistence type="inferred from homology"/>
<dbReference type="GO" id="GO:0004198">
    <property type="term" value="F:calcium-dependent cysteine-type endopeptidase activity"/>
    <property type="evidence" value="ECO:0007669"/>
    <property type="project" value="InterPro"/>
</dbReference>
<gene>
    <name evidence="6" type="ORF">MCOR_44582</name>
</gene>
<dbReference type="Gene3D" id="3.90.70.10">
    <property type="entry name" value="Cysteine proteinases"/>
    <property type="match status" value="1"/>
</dbReference>
<name>A0A6J8DUV3_MYTCO</name>
<sequence>MDLTLEKEGTWYEPLKDENEIRTPRYKQNNSPRIIVHNGSGPRIHLRASPASSHHSVNTSTVRHNGIMSHSTPRHSAPSTIRSRHSNHMSSRQILRHNSSVRSEKVVGANHWRPSTFENIRDECLKSGTLYEDPVFPANDRSLYRHIRPYKNIKWKRPHEIVQNPTFAVKDVCNMDIEPGKLGDCCLVSAFTCLAMAPKLLQKCIPSGQDFHDNHAGIFHFRFWRYGEWIDVVVDDRLPTIDGHILYMRSSDPQEFWPALFEKAYAKLYGSYESIHGGRIKWALQDLTGGIAYYHSTTESIRHLLTVVDIAMSQASLIGAYISTSVTNNQPGVLSNGLKTGHTYRISGYAEIPVTGGTVILLRMRNPWHSVYWNGAWSPRSPHWNVLKESTKEKMKIDNLLDGEFWISFIDFKNIFTEIEICHLGPESWKMDKSIQHRGVWLASAAHRQWRRGINAGGCVKPSVMCNNNQFYLELDKPKTVIVSLMQKYKTTDDQRRFQPCSCLIFKVPLDVKTKRSAEFFLYNKIYANTKFIQDRENVHTFKLGEGSYMIMPVTEIEGQEGKYMLRVYTAGNSIIRELDDLDGYKETQNGHSLDWENINMLRRQLTKTAILHKYEEIDASRLQKVLSTPMKDKIPLLCCFSESEIVKFKPLNLSLDTCKAAITIFDSKIEGHLCYEDFNKLLSKLILWQGTFRSYSKGNLDFSSYSLRSALRLIGLTVSNKTLETLIIRFTSNGRVSLEQFICIVIKLSTVHARYQSCLSSSNILLSDVSIGIFI</sequence>
<dbReference type="Gene3D" id="2.60.120.380">
    <property type="match status" value="1"/>
</dbReference>
<feature type="active site" evidence="2 3">
    <location>
        <position position="185"/>
    </location>
</feature>
<dbReference type="InterPro" id="IPR036213">
    <property type="entry name" value="Calpain_III_sf"/>
</dbReference>
<keyword evidence="3" id="KW-0788">Thiol protease</keyword>
<dbReference type="PANTHER" id="PTHR10183:SF424">
    <property type="entry name" value="CALPAIN-B-LIKE PROTEIN"/>
    <property type="match status" value="1"/>
</dbReference>
<dbReference type="GO" id="GO:0005737">
    <property type="term" value="C:cytoplasm"/>
    <property type="evidence" value="ECO:0007669"/>
    <property type="project" value="TreeGrafter"/>
</dbReference>
<feature type="region of interest" description="Disordered" evidence="4">
    <location>
        <begin position="64"/>
        <end position="85"/>
    </location>
</feature>
<evidence type="ECO:0000256" key="3">
    <source>
        <dbReference type="PROSITE-ProRule" id="PRU00239"/>
    </source>
</evidence>
<reference evidence="6 7" key="1">
    <citation type="submission" date="2020-06" db="EMBL/GenBank/DDBJ databases">
        <authorList>
            <person name="Li R."/>
            <person name="Bekaert M."/>
        </authorList>
    </citation>
    <scope>NUCLEOTIDE SEQUENCE [LARGE SCALE GENOMIC DNA]</scope>
    <source>
        <strain evidence="7">wild</strain>
    </source>
</reference>
<dbReference type="SMART" id="SM00720">
    <property type="entry name" value="calpain_III"/>
    <property type="match status" value="1"/>
</dbReference>
<keyword evidence="3" id="KW-0378">Hydrolase</keyword>
<dbReference type="InterPro" id="IPR011992">
    <property type="entry name" value="EF-hand-dom_pair"/>
</dbReference>
<evidence type="ECO:0000256" key="2">
    <source>
        <dbReference type="PIRSR" id="PIRSR622684-1"/>
    </source>
</evidence>
<dbReference type="PANTHER" id="PTHR10183">
    <property type="entry name" value="CALPAIN"/>
    <property type="match status" value="1"/>
</dbReference>
<dbReference type="SUPFAM" id="SSF47473">
    <property type="entry name" value="EF-hand"/>
    <property type="match status" value="1"/>
</dbReference>
<dbReference type="AlphaFoldDB" id="A0A6J8DUV3"/>
<feature type="active site" evidence="2 3">
    <location>
        <position position="342"/>
    </location>
</feature>
<dbReference type="GO" id="GO:0006508">
    <property type="term" value="P:proteolysis"/>
    <property type="evidence" value="ECO:0007669"/>
    <property type="project" value="UniProtKB-KW"/>
</dbReference>
<dbReference type="InterPro" id="IPR038765">
    <property type="entry name" value="Papain-like_cys_pep_sf"/>
</dbReference>
<dbReference type="PRINTS" id="PR00704">
    <property type="entry name" value="CALPAIN"/>
</dbReference>
<dbReference type="SUPFAM" id="SSF54001">
    <property type="entry name" value="Cysteine proteinases"/>
    <property type="match status" value="1"/>
</dbReference>
<dbReference type="Pfam" id="PF00648">
    <property type="entry name" value="Peptidase_C2"/>
    <property type="match status" value="1"/>
</dbReference>
<dbReference type="CDD" id="cd00044">
    <property type="entry name" value="CysPc"/>
    <property type="match status" value="1"/>
</dbReference>
<evidence type="ECO:0000259" key="5">
    <source>
        <dbReference type="PROSITE" id="PS50203"/>
    </source>
</evidence>
<dbReference type="PROSITE" id="PS50203">
    <property type="entry name" value="CALPAIN_CAT"/>
    <property type="match status" value="1"/>
</dbReference>
<protein>
    <recommendedName>
        <fullName evidence="5">Calpain catalytic domain-containing protein</fullName>
    </recommendedName>
</protein>
<feature type="domain" description="Calpain catalytic" evidence="5">
    <location>
        <begin position="130"/>
        <end position="425"/>
    </location>
</feature>
<dbReference type="FunFam" id="3.90.70.10:FF:000114">
    <property type="entry name" value="Calpain a"/>
    <property type="match status" value="1"/>
</dbReference>
<dbReference type="OrthoDB" id="424753at2759"/>
<evidence type="ECO:0000313" key="6">
    <source>
        <dbReference type="EMBL" id="CAC5411497.1"/>
    </source>
</evidence>
<evidence type="ECO:0000256" key="1">
    <source>
        <dbReference type="ARBA" id="ARBA00007623"/>
    </source>
</evidence>
<dbReference type="InterPro" id="IPR022682">
    <property type="entry name" value="Calpain_domain_III"/>
</dbReference>
<dbReference type="EMBL" id="CACVKT020007867">
    <property type="protein sequence ID" value="CAC5411497.1"/>
    <property type="molecule type" value="Genomic_DNA"/>
</dbReference>
<keyword evidence="7" id="KW-1185">Reference proteome</keyword>